<organism evidence="2 3">
    <name type="scientific">Emiliania huxleyi (strain CCMP1516)</name>
    <dbReference type="NCBI Taxonomy" id="280463"/>
    <lineage>
        <taxon>Eukaryota</taxon>
        <taxon>Haptista</taxon>
        <taxon>Haptophyta</taxon>
        <taxon>Prymnesiophyceae</taxon>
        <taxon>Isochrysidales</taxon>
        <taxon>Noelaerhabdaceae</taxon>
        <taxon>Emiliania</taxon>
    </lineage>
</organism>
<evidence type="ECO:0000313" key="2">
    <source>
        <dbReference type="EnsemblProtists" id="EOD36097"/>
    </source>
</evidence>
<dbReference type="EnsemblProtists" id="EOD36097">
    <property type="protein sequence ID" value="EOD36097"/>
    <property type="gene ID" value="EMIHUDRAFT_226990"/>
</dbReference>
<dbReference type="HOGENOM" id="CLU_124168_0_0_1"/>
<evidence type="ECO:0000313" key="3">
    <source>
        <dbReference type="Proteomes" id="UP000013827"/>
    </source>
</evidence>
<dbReference type="Proteomes" id="UP000013827">
    <property type="component" value="Unassembled WGS sequence"/>
</dbReference>
<dbReference type="GeneID" id="17281368"/>
<name>A0A0D3KK12_EMIH1</name>
<feature type="compositionally biased region" description="Basic residues" evidence="1">
    <location>
        <begin position="113"/>
        <end position="127"/>
    </location>
</feature>
<reference evidence="3" key="1">
    <citation type="journal article" date="2013" name="Nature">
        <title>Pan genome of the phytoplankton Emiliania underpins its global distribution.</title>
        <authorList>
            <person name="Read B.A."/>
            <person name="Kegel J."/>
            <person name="Klute M.J."/>
            <person name="Kuo A."/>
            <person name="Lefebvre S.C."/>
            <person name="Maumus F."/>
            <person name="Mayer C."/>
            <person name="Miller J."/>
            <person name="Monier A."/>
            <person name="Salamov A."/>
            <person name="Young J."/>
            <person name="Aguilar M."/>
            <person name="Claverie J.M."/>
            <person name="Frickenhaus S."/>
            <person name="Gonzalez K."/>
            <person name="Herman E.K."/>
            <person name="Lin Y.C."/>
            <person name="Napier J."/>
            <person name="Ogata H."/>
            <person name="Sarno A.F."/>
            <person name="Shmutz J."/>
            <person name="Schroeder D."/>
            <person name="de Vargas C."/>
            <person name="Verret F."/>
            <person name="von Dassow P."/>
            <person name="Valentin K."/>
            <person name="Van de Peer Y."/>
            <person name="Wheeler G."/>
            <person name="Dacks J.B."/>
            <person name="Delwiche C.F."/>
            <person name="Dyhrman S.T."/>
            <person name="Glockner G."/>
            <person name="John U."/>
            <person name="Richards T."/>
            <person name="Worden A.Z."/>
            <person name="Zhang X."/>
            <person name="Grigoriev I.V."/>
            <person name="Allen A.E."/>
            <person name="Bidle K."/>
            <person name="Borodovsky M."/>
            <person name="Bowler C."/>
            <person name="Brownlee C."/>
            <person name="Cock J.M."/>
            <person name="Elias M."/>
            <person name="Gladyshev V.N."/>
            <person name="Groth M."/>
            <person name="Guda C."/>
            <person name="Hadaegh A."/>
            <person name="Iglesias-Rodriguez M.D."/>
            <person name="Jenkins J."/>
            <person name="Jones B.M."/>
            <person name="Lawson T."/>
            <person name="Leese F."/>
            <person name="Lindquist E."/>
            <person name="Lobanov A."/>
            <person name="Lomsadze A."/>
            <person name="Malik S.B."/>
            <person name="Marsh M.E."/>
            <person name="Mackinder L."/>
            <person name="Mock T."/>
            <person name="Mueller-Roeber B."/>
            <person name="Pagarete A."/>
            <person name="Parker M."/>
            <person name="Probert I."/>
            <person name="Quesneville H."/>
            <person name="Raines C."/>
            <person name="Rensing S.A."/>
            <person name="Riano-Pachon D.M."/>
            <person name="Richier S."/>
            <person name="Rokitta S."/>
            <person name="Shiraiwa Y."/>
            <person name="Soanes D.M."/>
            <person name="van der Giezen M."/>
            <person name="Wahlund T.M."/>
            <person name="Williams B."/>
            <person name="Wilson W."/>
            <person name="Wolfe G."/>
            <person name="Wurch L.L."/>
        </authorList>
    </citation>
    <scope>NUCLEOTIDE SEQUENCE</scope>
</reference>
<dbReference type="PaxDb" id="2903-EOD36097"/>
<keyword evidence="3" id="KW-1185">Reference proteome</keyword>
<feature type="region of interest" description="Disordered" evidence="1">
    <location>
        <begin position="158"/>
        <end position="188"/>
    </location>
</feature>
<dbReference type="RefSeq" id="XP_005788526.1">
    <property type="nucleotide sequence ID" value="XM_005788469.1"/>
</dbReference>
<accession>A0A0D3KK12</accession>
<protein>
    <submittedName>
        <fullName evidence="2">Uncharacterized protein</fullName>
    </submittedName>
</protein>
<reference evidence="2" key="2">
    <citation type="submission" date="2024-10" db="UniProtKB">
        <authorList>
            <consortium name="EnsemblProtists"/>
        </authorList>
    </citation>
    <scope>IDENTIFICATION</scope>
</reference>
<proteinExistence type="predicted"/>
<dbReference type="KEGG" id="ehx:EMIHUDRAFT_226990"/>
<dbReference type="AlphaFoldDB" id="A0A0D3KK12"/>
<sequence>MPTDPKSEDPPVLEASGYCKSGRECTSSSVSVAVGLWTGGGKGRVLETADAFLDDKADRLWRTRSAALRELAQKVRDGTDLVLLCAGRIESCHGDLLKKGILAEAAQLEATSKRKPRSDKGKPRGPRGPRADSVETAARIGVLSTFYLRHAYGRDSPRLHEESGVLSAPPSATPLRPTPPSQGYATVA</sequence>
<feature type="compositionally biased region" description="Low complexity" evidence="1">
    <location>
        <begin position="166"/>
        <end position="175"/>
    </location>
</feature>
<feature type="region of interest" description="Disordered" evidence="1">
    <location>
        <begin position="108"/>
        <end position="135"/>
    </location>
</feature>
<evidence type="ECO:0000256" key="1">
    <source>
        <dbReference type="SAM" id="MobiDB-lite"/>
    </source>
</evidence>